<accession>A0A974WFU2</accession>
<sequence length="431" mass="49978">MSIILYVQIAFFIQRFESGILIPAYTLVFICYIVLVKNYSKSDVQINYLLGLAFLVRFLLVFAFPSLSDDIYRFIWDGRLLNAGIHPFSEVPSFYMISGNEMAGLDQSLYTKLNSPEYFTIYPPFAQFIYWVSTLATDSIYISNIIIKSLIFLAEVGSIIIGLKLLERYKLQKRNILMYALNPLVILELTGNVHFEAFMIFFLLLSVYLMHQYAIVKSGFYMAASIASKLIPVIFLPLFLRRLKLAPLIRWYAAILVFSLLFFIPLFQSDFVHGMGESLGLYFQKFEFNASIYYIIREIGYWFKGYNIIGTAGKFLALASFLSIMGISLFYRKNANIFELMMLALTVYLLLSTTVHPWYVTTILMVSIFTKFRFTIVWSLLIFFTYIGYTETGFQENMLIVILEYVVIVTILIDELYEVSKNRTPWLAKNV</sequence>
<keyword evidence="1" id="KW-0472">Membrane</keyword>
<feature type="transmembrane region" description="Helical" evidence="1">
    <location>
        <begin position="249"/>
        <end position="267"/>
    </location>
</feature>
<feature type="transmembrane region" description="Helical" evidence="1">
    <location>
        <begin position="48"/>
        <end position="67"/>
    </location>
</feature>
<protein>
    <recommendedName>
        <fullName evidence="4">DUF2029 domain-containing protein</fullName>
    </recommendedName>
</protein>
<proteinExistence type="predicted"/>
<evidence type="ECO:0000313" key="3">
    <source>
        <dbReference type="Proteomes" id="UP000662783"/>
    </source>
</evidence>
<dbReference type="Proteomes" id="UP000662783">
    <property type="component" value="Chromosome"/>
</dbReference>
<keyword evidence="1" id="KW-1133">Transmembrane helix</keyword>
<feature type="transmembrane region" description="Helical" evidence="1">
    <location>
        <begin position="372"/>
        <end position="389"/>
    </location>
</feature>
<dbReference type="KEGG" id="fuv:JR347_18125"/>
<feature type="transmembrane region" description="Helical" evidence="1">
    <location>
        <begin position="184"/>
        <end position="208"/>
    </location>
</feature>
<evidence type="ECO:0008006" key="4">
    <source>
        <dbReference type="Google" id="ProtNLM"/>
    </source>
</evidence>
<feature type="transmembrane region" description="Helical" evidence="1">
    <location>
        <begin position="20"/>
        <end position="36"/>
    </location>
</feature>
<dbReference type="AlphaFoldDB" id="A0A974WFU2"/>
<keyword evidence="3" id="KW-1185">Reference proteome</keyword>
<gene>
    <name evidence="2" type="ORF">JR347_18125</name>
</gene>
<feature type="transmembrane region" description="Helical" evidence="1">
    <location>
        <begin position="140"/>
        <end position="163"/>
    </location>
</feature>
<dbReference type="Pfam" id="PF26314">
    <property type="entry name" value="MptA_B_family"/>
    <property type="match status" value="1"/>
</dbReference>
<dbReference type="RefSeq" id="WP_205721982.1">
    <property type="nucleotide sequence ID" value="NZ_CP070608.1"/>
</dbReference>
<feature type="transmembrane region" description="Helical" evidence="1">
    <location>
        <begin position="395"/>
        <end position="413"/>
    </location>
</feature>
<feature type="transmembrane region" description="Helical" evidence="1">
    <location>
        <begin position="220"/>
        <end position="240"/>
    </location>
</feature>
<keyword evidence="1" id="KW-0812">Transmembrane</keyword>
<name>A0A974WFU2_9BACT</name>
<evidence type="ECO:0000313" key="2">
    <source>
        <dbReference type="EMBL" id="QSE97471.1"/>
    </source>
</evidence>
<feature type="transmembrane region" description="Helical" evidence="1">
    <location>
        <begin position="308"/>
        <end position="331"/>
    </location>
</feature>
<dbReference type="EMBL" id="CP070608">
    <property type="protein sequence ID" value="QSE97471.1"/>
    <property type="molecule type" value="Genomic_DNA"/>
</dbReference>
<evidence type="ECO:0000256" key="1">
    <source>
        <dbReference type="SAM" id="Phobius"/>
    </source>
</evidence>
<reference evidence="2" key="1">
    <citation type="submission" date="2021-02" db="EMBL/GenBank/DDBJ databases">
        <title>Fulvivirga sp. S481 isolated from sea water.</title>
        <authorList>
            <person name="Bae S.S."/>
            <person name="Baek K."/>
        </authorList>
    </citation>
    <scope>NUCLEOTIDE SEQUENCE</scope>
    <source>
        <strain evidence="2">S481</strain>
    </source>
</reference>
<feature type="transmembrane region" description="Helical" evidence="1">
    <location>
        <begin position="337"/>
        <end position="360"/>
    </location>
</feature>
<organism evidence="2 3">
    <name type="scientific">Fulvivirga lutea</name>
    <dbReference type="NCBI Taxonomy" id="2810512"/>
    <lineage>
        <taxon>Bacteria</taxon>
        <taxon>Pseudomonadati</taxon>
        <taxon>Bacteroidota</taxon>
        <taxon>Cytophagia</taxon>
        <taxon>Cytophagales</taxon>
        <taxon>Fulvivirgaceae</taxon>
        <taxon>Fulvivirga</taxon>
    </lineage>
</organism>